<dbReference type="AlphaFoldDB" id="A0A2H1VHM0"/>
<organism evidence="1">
    <name type="scientific">Spodoptera frugiperda</name>
    <name type="common">Fall armyworm</name>
    <dbReference type="NCBI Taxonomy" id="7108"/>
    <lineage>
        <taxon>Eukaryota</taxon>
        <taxon>Metazoa</taxon>
        <taxon>Ecdysozoa</taxon>
        <taxon>Arthropoda</taxon>
        <taxon>Hexapoda</taxon>
        <taxon>Insecta</taxon>
        <taxon>Pterygota</taxon>
        <taxon>Neoptera</taxon>
        <taxon>Endopterygota</taxon>
        <taxon>Lepidoptera</taxon>
        <taxon>Glossata</taxon>
        <taxon>Ditrysia</taxon>
        <taxon>Noctuoidea</taxon>
        <taxon>Noctuidae</taxon>
        <taxon>Amphipyrinae</taxon>
        <taxon>Spodoptera</taxon>
    </lineage>
</organism>
<evidence type="ECO:0000313" key="1">
    <source>
        <dbReference type="EMBL" id="SOQ40317.1"/>
    </source>
</evidence>
<accession>A0A2H1VHM0</accession>
<reference evidence="1" key="1">
    <citation type="submission" date="2016-07" db="EMBL/GenBank/DDBJ databases">
        <authorList>
            <person name="Bretaudeau A."/>
        </authorList>
    </citation>
    <scope>NUCLEOTIDE SEQUENCE</scope>
    <source>
        <strain evidence="1">Rice</strain>
        <tissue evidence="1">Whole body</tissue>
    </source>
</reference>
<sequence length="172" mass="18774">MPQVPNGTQTRGAGLGEDHYILFQIFYDTPLLDYEPPLHKRGENHPITSPALGESRGSVRLLLTKNHHVPSPACRAGAPVNPLGSPQLRIKEGSINGGEHTVIINGRSLSSARGKELYNLHSSVPLAWRLWSGYATKRTPVMTNLTVDEGLLRVHLTLRDQTEGAFGALISQ</sequence>
<name>A0A2H1VHM0_SPOFR</name>
<proteinExistence type="predicted"/>
<protein>
    <submittedName>
        <fullName evidence="1">SFRICE_007226</fullName>
    </submittedName>
</protein>
<dbReference type="EMBL" id="ODYU01002598">
    <property type="protein sequence ID" value="SOQ40317.1"/>
    <property type="molecule type" value="Genomic_DNA"/>
</dbReference>
<gene>
    <name evidence="1" type="ORF">SFRICE_007226</name>
</gene>